<dbReference type="HOGENOM" id="CLU_918658_0_0_1"/>
<dbReference type="STRING" id="870435.A0A0C3ND37"/>
<reference evidence="3 4" key="1">
    <citation type="submission" date="2014-04" db="EMBL/GenBank/DDBJ databases">
        <authorList>
            <consortium name="DOE Joint Genome Institute"/>
            <person name="Kuo A."/>
            <person name="Kohler A."/>
            <person name="Costa M.D."/>
            <person name="Nagy L.G."/>
            <person name="Floudas D."/>
            <person name="Copeland A."/>
            <person name="Barry K.W."/>
            <person name="Cichocki N."/>
            <person name="Veneault-Fourrey C."/>
            <person name="LaButti K."/>
            <person name="Lindquist E.A."/>
            <person name="Lipzen A."/>
            <person name="Lundell T."/>
            <person name="Morin E."/>
            <person name="Murat C."/>
            <person name="Sun H."/>
            <person name="Tunlid A."/>
            <person name="Henrissat B."/>
            <person name="Grigoriev I.V."/>
            <person name="Hibbett D.S."/>
            <person name="Martin F."/>
            <person name="Nordberg H.P."/>
            <person name="Cantor M.N."/>
            <person name="Hua S.X."/>
        </authorList>
    </citation>
    <scope>NUCLEOTIDE SEQUENCE [LARGE SCALE GENOMIC DNA]</scope>
    <source>
        <strain evidence="3 4">Marx 270</strain>
    </source>
</reference>
<keyword evidence="2" id="KW-0812">Transmembrane</keyword>
<protein>
    <submittedName>
        <fullName evidence="3">Uncharacterized protein</fullName>
    </submittedName>
</protein>
<evidence type="ECO:0000256" key="1">
    <source>
        <dbReference type="SAM" id="MobiDB-lite"/>
    </source>
</evidence>
<gene>
    <name evidence="3" type="ORF">M404DRAFT_36046</name>
</gene>
<evidence type="ECO:0000313" key="4">
    <source>
        <dbReference type="Proteomes" id="UP000054217"/>
    </source>
</evidence>
<dbReference type="AlphaFoldDB" id="A0A0C3ND37"/>
<keyword evidence="2" id="KW-1133">Transmembrane helix</keyword>
<dbReference type="EMBL" id="KN832162">
    <property type="protein sequence ID" value="KIN93493.1"/>
    <property type="molecule type" value="Genomic_DNA"/>
</dbReference>
<proteinExistence type="predicted"/>
<keyword evidence="2" id="KW-0472">Membrane</keyword>
<dbReference type="Gene3D" id="1.20.1110.10">
    <property type="entry name" value="Calcium-transporting ATPase, transmembrane domain"/>
    <property type="match status" value="1"/>
</dbReference>
<dbReference type="InterPro" id="IPR023298">
    <property type="entry name" value="ATPase_P-typ_TM_dom_sf"/>
</dbReference>
<name>A0A0C3ND37_PISTI</name>
<feature type="region of interest" description="Disordered" evidence="1">
    <location>
        <begin position="1"/>
        <end position="75"/>
    </location>
</feature>
<feature type="compositionally biased region" description="Basic and acidic residues" evidence="1">
    <location>
        <begin position="8"/>
        <end position="24"/>
    </location>
</feature>
<feature type="compositionally biased region" description="Low complexity" evidence="1">
    <location>
        <begin position="32"/>
        <end position="51"/>
    </location>
</feature>
<dbReference type="InParanoid" id="A0A0C3ND37"/>
<accession>A0A0C3ND37</accession>
<evidence type="ECO:0000313" key="3">
    <source>
        <dbReference type="EMBL" id="KIN93493.1"/>
    </source>
</evidence>
<dbReference type="OrthoDB" id="3058682at2759"/>
<feature type="transmembrane region" description="Helical" evidence="2">
    <location>
        <begin position="252"/>
        <end position="273"/>
    </location>
</feature>
<dbReference type="PANTHER" id="PTHR42861">
    <property type="entry name" value="CALCIUM-TRANSPORTING ATPASE"/>
    <property type="match status" value="1"/>
</dbReference>
<dbReference type="SUPFAM" id="SSF81665">
    <property type="entry name" value="Calcium ATPase, transmembrane domain M"/>
    <property type="match status" value="1"/>
</dbReference>
<keyword evidence="4" id="KW-1185">Reference proteome</keyword>
<dbReference type="Proteomes" id="UP000054217">
    <property type="component" value="Unassembled WGS sequence"/>
</dbReference>
<organism evidence="3 4">
    <name type="scientific">Pisolithus tinctorius Marx 270</name>
    <dbReference type="NCBI Taxonomy" id="870435"/>
    <lineage>
        <taxon>Eukaryota</taxon>
        <taxon>Fungi</taxon>
        <taxon>Dikarya</taxon>
        <taxon>Basidiomycota</taxon>
        <taxon>Agaricomycotina</taxon>
        <taxon>Agaricomycetes</taxon>
        <taxon>Agaricomycetidae</taxon>
        <taxon>Boletales</taxon>
        <taxon>Sclerodermatineae</taxon>
        <taxon>Pisolithaceae</taxon>
        <taxon>Pisolithus</taxon>
    </lineage>
</organism>
<evidence type="ECO:0000256" key="2">
    <source>
        <dbReference type="SAM" id="Phobius"/>
    </source>
</evidence>
<reference evidence="4" key="2">
    <citation type="submission" date="2015-01" db="EMBL/GenBank/DDBJ databases">
        <title>Evolutionary Origins and Diversification of the Mycorrhizal Mutualists.</title>
        <authorList>
            <consortium name="DOE Joint Genome Institute"/>
            <consortium name="Mycorrhizal Genomics Consortium"/>
            <person name="Kohler A."/>
            <person name="Kuo A."/>
            <person name="Nagy L.G."/>
            <person name="Floudas D."/>
            <person name="Copeland A."/>
            <person name="Barry K.W."/>
            <person name="Cichocki N."/>
            <person name="Veneault-Fourrey C."/>
            <person name="LaButti K."/>
            <person name="Lindquist E.A."/>
            <person name="Lipzen A."/>
            <person name="Lundell T."/>
            <person name="Morin E."/>
            <person name="Murat C."/>
            <person name="Riley R."/>
            <person name="Ohm R."/>
            <person name="Sun H."/>
            <person name="Tunlid A."/>
            <person name="Henrissat B."/>
            <person name="Grigoriev I.V."/>
            <person name="Hibbett D.S."/>
            <person name="Martin F."/>
        </authorList>
    </citation>
    <scope>NUCLEOTIDE SEQUENCE [LARGE SCALE GENOMIC DNA]</scope>
    <source>
        <strain evidence="4">Marx 270</strain>
    </source>
</reference>
<dbReference type="InterPro" id="IPR023214">
    <property type="entry name" value="HAD_sf"/>
</dbReference>
<dbReference type="Gene3D" id="3.40.50.1000">
    <property type="entry name" value="HAD superfamily/HAD-like"/>
    <property type="match status" value="1"/>
</dbReference>
<feature type="transmembrane region" description="Helical" evidence="2">
    <location>
        <begin position="199"/>
        <end position="220"/>
    </location>
</feature>
<sequence>MSALNYEEAVHNLEDSVRGRRRDDSDFDSESDTTFNSTDSSSSVVPDGVPDAHPIVGPAHTTTRPPVHGSDGECRREHDRVYERDKYCENSCSPSSPCRSPSSWKTRHPTAATIHHYIDLEKTGTWKATCRWVLSAQNVNLLAPSESEDPMSGDGANDAPAISHEKRATDIILTEPGLATIIHTIRGSRIILECMRSCSTYACAITIRIVVCSTFLVFAFHYDFPPLMVLIIALLNNGTVMTPDLWDSEYVWDYRVLIVSSIALIAIVLKMSFFHDNFGVMWPTSSSGPQSHKITYLQVAIIS</sequence>